<keyword evidence="5" id="KW-1185">Reference proteome</keyword>
<comment type="caution">
    <text evidence="4">The sequence shown here is derived from an EMBL/GenBank/DDBJ whole genome shotgun (WGS) entry which is preliminary data.</text>
</comment>
<dbReference type="Proteomes" id="UP000193648">
    <property type="component" value="Unassembled WGS sequence"/>
</dbReference>
<sequence>MIMKTTTLFAAALACLSAMTVQAHIGMKTPCARYHPAAGCPAPPSGQSIDYNINSPIGTHGSQNFPLCKHTVPYTKRTVYNAGQTINTAYSVGAPHGGGHCQWALSYDEGKTWVVIKTLIRDCLRNAGPDYTVPVQIPANAPSGKVTFMWLWNNAVGNRELYSNCADIEIKGTNGGSITGVAPLIANYGSSSVYIPEFSNGPDGREHFDKRKPVTIRVSGGNGPAPEPVTTQSTQPPKPTATPPYPPTTTTARPIPTDCPVAAAAETVYRTVYKTITITEAAQPTNA</sequence>
<name>A0A1Y2GR39_9FUNG</name>
<feature type="chain" id="PRO_5011907719" description="Chitin-binding type-4 domain-containing protein" evidence="2">
    <location>
        <begin position="24"/>
        <end position="287"/>
    </location>
</feature>
<gene>
    <name evidence="4" type="ORF">BCR41DRAFT_385582</name>
    <name evidence="3" type="ORF">BCR41DRAFT_421113</name>
</gene>
<evidence type="ECO:0000256" key="1">
    <source>
        <dbReference type="SAM" id="MobiDB-lite"/>
    </source>
</evidence>
<reference evidence="4 5" key="1">
    <citation type="submission" date="2016-07" db="EMBL/GenBank/DDBJ databases">
        <title>Pervasive Adenine N6-methylation of Active Genes in Fungi.</title>
        <authorList>
            <consortium name="DOE Joint Genome Institute"/>
            <person name="Mondo S.J."/>
            <person name="Dannebaum R.O."/>
            <person name="Kuo R.C."/>
            <person name="Labutti K."/>
            <person name="Haridas S."/>
            <person name="Kuo A."/>
            <person name="Salamov A."/>
            <person name="Ahrendt S.R."/>
            <person name="Lipzen A."/>
            <person name="Sullivan W."/>
            <person name="Andreopoulos W.B."/>
            <person name="Clum A."/>
            <person name="Lindquist E."/>
            <person name="Daum C."/>
            <person name="Ramamoorthy G.K."/>
            <person name="Gryganskyi A."/>
            <person name="Culley D."/>
            <person name="Magnuson J.K."/>
            <person name="James T.Y."/>
            <person name="O'Malley M.A."/>
            <person name="Stajich J.E."/>
            <person name="Spatafora J.W."/>
            <person name="Visel A."/>
            <person name="Grigoriev I.V."/>
        </authorList>
    </citation>
    <scope>NUCLEOTIDE SEQUENCE [LARGE SCALE GENOMIC DNA]</scope>
    <source>
        <strain evidence="4 5">NRRL 3116</strain>
    </source>
</reference>
<keyword evidence="2" id="KW-0732">Signal</keyword>
<dbReference type="STRING" id="64571.A0A1Y2GR39"/>
<dbReference type="EMBL" id="MCFF01000013">
    <property type="protein sequence ID" value="ORZ19990.1"/>
    <property type="molecule type" value="Genomic_DNA"/>
</dbReference>
<feature type="signal peptide" evidence="2">
    <location>
        <begin position="1"/>
        <end position="23"/>
    </location>
</feature>
<evidence type="ECO:0000313" key="3">
    <source>
        <dbReference type="EMBL" id="ORZ19990.1"/>
    </source>
</evidence>
<dbReference type="InParanoid" id="A0A1Y2GR39"/>
<dbReference type="RefSeq" id="XP_021882533.1">
    <property type="nucleotide sequence ID" value="XM_022027684.1"/>
</dbReference>
<evidence type="ECO:0000256" key="2">
    <source>
        <dbReference type="SAM" id="SignalP"/>
    </source>
</evidence>
<protein>
    <recommendedName>
        <fullName evidence="6">Chitin-binding type-4 domain-containing protein</fullName>
    </recommendedName>
</protein>
<evidence type="ECO:0000313" key="4">
    <source>
        <dbReference type="EMBL" id="ORZ19993.1"/>
    </source>
</evidence>
<evidence type="ECO:0008006" key="6">
    <source>
        <dbReference type="Google" id="ProtNLM"/>
    </source>
</evidence>
<dbReference type="PANTHER" id="PTHR36182">
    <property type="entry name" value="PROTEIN, PUTATIVE (AFU_ORTHOLOGUE AFUA_6G10930)-RELATED"/>
    <property type="match status" value="1"/>
</dbReference>
<feature type="compositionally biased region" description="Pro residues" evidence="1">
    <location>
        <begin position="236"/>
        <end position="247"/>
    </location>
</feature>
<evidence type="ECO:0000313" key="5">
    <source>
        <dbReference type="Proteomes" id="UP000193648"/>
    </source>
</evidence>
<feature type="region of interest" description="Disordered" evidence="1">
    <location>
        <begin position="215"/>
        <end position="256"/>
    </location>
</feature>
<dbReference type="GeneID" id="33569527"/>
<dbReference type="OrthoDB" id="2342176at2759"/>
<dbReference type="Gene3D" id="2.70.50.70">
    <property type="match status" value="1"/>
</dbReference>
<dbReference type="PROSITE" id="PS51257">
    <property type="entry name" value="PROKAR_LIPOPROTEIN"/>
    <property type="match status" value="1"/>
</dbReference>
<dbReference type="PANTHER" id="PTHR36182:SF1">
    <property type="entry name" value="PROTEIN, PUTATIVE (AFU_ORTHOLOGUE AFUA_6G10930)-RELATED"/>
    <property type="match status" value="1"/>
</dbReference>
<organism evidence="4 5">
    <name type="scientific">Lobosporangium transversale</name>
    <dbReference type="NCBI Taxonomy" id="64571"/>
    <lineage>
        <taxon>Eukaryota</taxon>
        <taxon>Fungi</taxon>
        <taxon>Fungi incertae sedis</taxon>
        <taxon>Mucoromycota</taxon>
        <taxon>Mortierellomycotina</taxon>
        <taxon>Mortierellomycetes</taxon>
        <taxon>Mortierellales</taxon>
        <taxon>Mortierellaceae</taxon>
        <taxon>Lobosporangium</taxon>
    </lineage>
</organism>
<proteinExistence type="predicted"/>
<dbReference type="EMBL" id="MCFF01000013">
    <property type="protein sequence ID" value="ORZ19993.1"/>
    <property type="molecule type" value="Genomic_DNA"/>
</dbReference>
<accession>A0A1Y2GR39</accession>
<dbReference type="AlphaFoldDB" id="A0A1Y2GR39"/>